<organism evidence="1 2">
    <name type="scientific">Rhizopus azygosporus</name>
    <name type="common">Rhizopus microsporus var. azygosporus</name>
    <dbReference type="NCBI Taxonomy" id="86630"/>
    <lineage>
        <taxon>Eukaryota</taxon>
        <taxon>Fungi</taxon>
        <taxon>Fungi incertae sedis</taxon>
        <taxon>Mucoromycota</taxon>
        <taxon>Mucoromycotina</taxon>
        <taxon>Mucoromycetes</taxon>
        <taxon>Mucorales</taxon>
        <taxon>Mucorineae</taxon>
        <taxon>Rhizopodaceae</taxon>
        <taxon>Rhizopus</taxon>
    </lineage>
</organism>
<dbReference type="AlphaFoldDB" id="A0A367K7T2"/>
<reference evidence="1 2" key="1">
    <citation type="journal article" date="2018" name="G3 (Bethesda)">
        <title>Phylogenetic and Phylogenomic Definition of Rhizopus Species.</title>
        <authorList>
            <person name="Gryganskyi A.P."/>
            <person name="Golan J."/>
            <person name="Dolatabadi S."/>
            <person name="Mondo S."/>
            <person name="Robb S."/>
            <person name="Idnurm A."/>
            <person name="Muszewska A."/>
            <person name="Steczkiewicz K."/>
            <person name="Masonjones S."/>
            <person name="Liao H.L."/>
            <person name="Gajdeczka M.T."/>
            <person name="Anike F."/>
            <person name="Vuek A."/>
            <person name="Anishchenko I.M."/>
            <person name="Voigt K."/>
            <person name="de Hoog G.S."/>
            <person name="Smith M.E."/>
            <person name="Heitman J."/>
            <person name="Vilgalys R."/>
            <person name="Stajich J.E."/>
        </authorList>
    </citation>
    <scope>NUCLEOTIDE SEQUENCE [LARGE SCALE GENOMIC DNA]</scope>
    <source>
        <strain evidence="1 2">CBS 357.93</strain>
    </source>
</reference>
<dbReference type="OrthoDB" id="2251004at2759"/>
<dbReference type="Proteomes" id="UP000252139">
    <property type="component" value="Unassembled WGS sequence"/>
</dbReference>
<evidence type="ECO:0000313" key="1">
    <source>
        <dbReference type="EMBL" id="RCH98235.1"/>
    </source>
</evidence>
<proteinExistence type="predicted"/>
<accession>A0A367K7T2</accession>
<gene>
    <name evidence="1" type="ORF">CU097_014645</name>
</gene>
<name>A0A367K7T2_RHIAZ</name>
<keyword evidence="2" id="KW-1185">Reference proteome</keyword>
<evidence type="ECO:0000313" key="2">
    <source>
        <dbReference type="Proteomes" id="UP000252139"/>
    </source>
</evidence>
<sequence>MALPAIPPDPGKTYASVSQRQRRALFRQDVQDIHTTPIWRRGTAPCSAFFDLSHYPVKPADFKSTARKTIPTENRLGLKTHQEGSKALAEIFFTSEKVRVFHCNNGIAFDAFKIYGFPALPSRDPVLRVELSHLPFLPKHLLTQGVFDLLAPYGIVLERGIFLDNG</sequence>
<comment type="caution">
    <text evidence="1">The sequence shown here is derived from an EMBL/GenBank/DDBJ whole genome shotgun (WGS) entry which is preliminary data.</text>
</comment>
<dbReference type="EMBL" id="PJQL01000213">
    <property type="protein sequence ID" value="RCH98235.1"/>
    <property type="molecule type" value="Genomic_DNA"/>
</dbReference>
<protein>
    <submittedName>
        <fullName evidence="1">Uncharacterized protein</fullName>
    </submittedName>
</protein>